<keyword evidence="2" id="KW-1185">Reference proteome</keyword>
<protein>
    <submittedName>
        <fullName evidence="1">Uncharacterized protein</fullName>
    </submittedName>
</protein>
<dbReference type="EMBL" id="JBHSHE010000090">
    <property type="protein sequence ID" value="MFC4718007.1"/>
    <property type="molecule type" value="Genomic_DNA"/>
</dbReference>
<evidence type="ECO:0000313" key="2">
    <source>
        <dbReference type="Proteomes" id="UP001595884"/>
    </source>
</evidence>
<evidence type="ECO:0000313" key="1">
    <source>
        <dbReference type="EMBL" id="MFC4718007.1"/>
    </source>
</evidence>
<gene>
    <name evidence="1" type="ORF">ACFO7V_17945</name>
</gene>
<reference evidence="2" key="1">
    <citation type="journal article" date="2019" name="Int. J. Syst. Evol. Microbiol.">
        <title>The Global Catalogue of Microorganisms (GCM) 10K type strain sequencing project: providing services to taxonomists for standard genome sequencing and annotation.</title>
        <authorList>
            <consortium name="The Broad Institute Genomics Platform"/>
            <consortium name="The Broad Institute Genome Sequencing Center for Infectious Disease"/>
            <person name="Wu L."/>
            <person name="Ma J."/>
        </authorList>
    </citation>
    <scope>NUCLEOTIDE SEQUENCE [LARGE SCALE GENOMIC DNA]</scope>
    <source>
        <strain evidence="2">CGMCC 1.12849</strain>
    </source>
</reference>
<proteinExistence type="predicted"/>
<organism evidence="1 2">
    <name type="scientific">Glutamicibacter bergerei</name>
    <dbReference type="NCBI Taxonomy" id="256702"/>
    <lineage>
        <taxon>Bacteria</taxon>
        <taxon>Bacillati</taxon>
        <taxon>Actinomycetota</taxon>
        <taxon>Actinomycetes</taxon>
        <taxon>Micrococcales</taxon>
        <taxon>Micrococcaceae</taxon>
        <taxon>Glutamicibacter</taxon>
    </lineage>
</organism>
<name>A0ABV9MPX0_9MICC</name>
<sequence>MSETEPVLELTPAPDVIVDIVKKMIDKPWPRSDEERENLFAQLGIKSVSRHELKNDASPHQMTGLDIGLDGKIPGSWGTYNNEFLGVSVHLYGTRESGDPGAQSGFIKLRMQLTELFGEPNHPWDNEETPPCIWEANGRTITTHLFNHRDNCVMLSVEDSALAAIAEADSNAS</sequence>
<dbReference type="Proteomes" id="UP001595884">
    <property type="component" value="Unassembled WGS sequence"/>
</dbReference>
<comment type="caution">
    <text evidence="1">The sequence shown here is derived from an EMBL/GenBank/DDBJ whole genome shotgun (WGS) entry which is preliminary data.</text>
</comment>
<accession>A0ABV9MPX0</accession>
<dbReference type="RefSeq" id="WP_346058908.1">
    <property type="nucleotide sequence ID" value="NZ_BAAAVQ010000015.1"/>
</dbReference>